<feature type="compositionally biased region" description="Basic and acidic residues" evidence="5">
    <location>
        <begin position="243"/>
        <end position="252"/>
    </location>
</feature>
<dbReference type="EMBL" id="JASNWA010000006">
    <property type="protein sequence ID" value="KAK3174519.1"/>
    <property type="molecule type" value="Genomic_DNA"/>
</dbReference>
<evidence type="ECO:0000313" key="7">
    <source>
        <dbReference type="Proteomes" id="UP001276659"/>
    </source>
</evidence>
<dbReference type="Gene3D" id="3.90.1030.20">
    <property type="entry name" value="DNA polymerase delta, p66 (Cdc27) subunit, wHTH domain"/>
    <property type="match status" value="1"/>
</dbReference>
<evidence type="ECO:0000256" key="1">
    <source>
        <dbReference type="ARBA" id="ARBA00004123"/>
    </source>
</evidence>
<dbReference type="Pfam" id="PF09507">
    <property type="entry name" value="CDC27"/>
    <property type="match status" value="2"/>
</dbReference>
<dbReference type="InterPro" id="IPR019038">
    <property type="entry name" value="POLD3"/>
</dbReference>
<organism evidence="6 7">
    <name type="scientific">Lepraria neglecta</name>
    <dbReference type="NCBI Taxonomy" id="209136"/>
    <lineage>
        <taxon>Eukaryota</taxon>
        <taxon>Fungi</taxon>
        <taxon>Dikarya</taxon>
        <taxon>Ascomycota</taxon>
        <taxon>Pezizomycotina</taxon>
        <taxon>Lecanoromycetes</taxon>
        <taxon>OSLEUM clade</taxon>
        <taxon>Lecanoromycetidae</taxon>
        <taxon>Lecanorales</taxon>
        <taxon>Lecanorineae</taxon>
        <taxon>Stereocaulaceae</taxon>
        <taxon>Lepraria</taxon>
    </lineage>
</organism>
<evidence type="ECO:0000313" key="6">
    <source>
        <dbReference type="EMBL" id="KAK3174519.1"/>
    </source>
</evidence>
<comment type="subcellular location">
    <subcellularLocation>
        <location evidence="1">Nucleus</location>
    </subcellularLocation>
</comment>
<dbReference type="GO" id="GO:0006297">
    <property type="term" value="P:nucleotide-excision repair, DNA gap filling"/>
    <property type="evidence" value="ECO:0007669"/>
    <property type="project" value="TreeGrafter"/>
</dbReference>
<dbReference type="PANTHER" id="PTHR17598:SF13">
    <property type="entry name" value="DNA POLYMERASE DELTA SUBUNIT 3"/>
    <property type="match status" value="1"/>
</dbReference>
<keyword evidence="7" id="KW-1185">Reference proteome</keyword>
<comment type="caution">
    <text evidence="6">The sequence shown here is derived from an EMBL/GenBank/DDBJ whole genome shotgun (WGS) entry which is preliminary data.</text>
</comment>
<evidence type="ECO:0000256" key="5">
    <source>
        <dbReference type="SAM" id="MobiDB-lite"/>
    </source>
</evidence>
<feature type="region of interest" description="Disordered" evidence="5">
    <location>
        <begin position="271"/>
        <end position="423"/>
    </location>
</feature>
<feature type="compositionally biased region" description="Basic and acidic residues" evidence="5">
    <location>
        <begin position="362"/>
        <end position="375"/>
    </location>
</feature>
<dbReference type="AlphaFoldDB" id="A0AAD9ZAN3"/>
<feature type="region of interest" description="Disordered" evidence="5">
    <location>
        <begin position="85"/>
        <end position="252"/>
    </location>
</feature>
<dbReference type="Proteomes" id="UP001276659">
    <property type="component" value="Unassembled WGS sequence"/>
</dbReference>
<keyword evidence="4" id="KW-0539">Nucleus</keyword>
<dbReference type="InterPro" id="IPR041913">
    <property type="entry name" value="POLD3_sf"/>
</dbReference>
<accession>A0AAD9ZAN3</accession>
<dbReference type="GO" id="GO:1904161">
    <property type="term" value="P:DNA synthesis involved in UV-damage excision repair"/>
    <property type="evidence" value="ECO:0007669"/>
    <property type="project" value="TreeGrafter"/>
</dbReference>
<feature type="compositionally biased region" description="Polar residues" evidence="5">
    <location>
        <begin position="319"/>
        <end position="336"/>
    </location>
</feature>
<gene>
    <name evidence="6" type="ORF">OEA41_001765</name>
</gene>
<name>A0AAD9ZAN3_9LECA</name>
<evidence type="ECO:0000256" key="3">
    <source>
        <dbReference type="ARBA" id="ARBA00022705"/>
    </source>
</evidence>
<feature type="compositionally biased region" description="Basic and acidic residues" evidence="5">
    <location>
        <begin position="295"/>
        <end position="307"/>
    </location>
</feature>
<reference evidence="6" key="1">
    <citation type="submission" date="2022-11" db="EMBL/GenBank/DDBJ databases">
        <title>Chromosomal genome sequence assembly and mating type (MAT) locus characterization of the leprose asexual lichenized fungus Lepraria neglecta (Nyl.) Erichsen.</title>
        <authorList>
            <person name="Allen J.L."/>
            <person name="Pfeffer B."/>
        </authorList>
    </citation>
    <scope>NUCLEOTIDE SEQUENCE</scope>
    <source>
        <strain evidence="6">Allen 5258</strain>
    </source>
</reference>
<dbReference type="GO" id="GO:0003887">
    <property type="term" value="F:DNA-directed DNA polymerase activity"/>
    <property type="evidence" value="ECO:0007669"/>
    <property type="project" value="TreeGrafter"/>
</dbReference>
<protein>
    <recommendedName>
        <fullName evidence="2">DNA polymerase delta subunit 3</fullName>
    </recommendedName>
</protein>
<evidence type="ECO:0000256" key="4">
    <source>
        <dbReference type="ARBA" id="ARBA00023242"/>
    </source>
</evidence>
<sequence length="423" mass="46590">MAPDPRTFLAASVLNDGKIVRILSDFKQGTQSAQQCGEEVREVQRSMLKHSAETLIRMLYDFHQRQTSKKPGSVHATYLVDGVPKFTDEPSLSGQQKGGEDMHMQSSPYMNSSMSQEENEEDRIPTRSIVLAREEDLEGEDSMRSRRSGRRPPAPTIPAVGSKELASSKPSTKFTESSDRPSSIGKAGRATPQPDSKPSSKPATLKREQSDIFKSFSKPKAKSKREDTGSFTGASPAPSAAQPDKKTVHEDGESISIVHLSFMLTFKEPMKDASEDEQEDYFITEHKTSSKQGKSHSERAAELRKMMDEEDEEMEDTANEPSQESAPIDAPTSQKEASPEPAVVVTGGRRRGRRKVMKKKTIKDDEGYLVTKEEPAWESFSEDEPPPQKERTPASTASSAMGKGKKAGGKPGQGNIMSFFGKK</sequence>
<evidence type="ECO:0000256" key="2">
    <source>
        <dbReference type="ARBA" id="ARBA00017589"/>
    </source>
</evidence>
<proteinExistence type="predicted"/>
<feature type="compositionally biased region" description="Acidic residues" evidence="5">
    <location>
        <begin position="308"/>
        <end position="318"/>
    </location>
</feature>
<dbReference type="PANTHER" id="PTHR17598">
    <property type="entry name" value="DNA POLYMERASE DELTA SUBUNIT 3"/>
    <property type="match status" value="1"/>
</dbReference>
<keyword evidence="3" id="KW-0235">DNA replication</keyword>
<dbReference type="GO" id="GO:0006271">
    <property type="term" value="P:DNA strand elongation involved in DNA replication"/>
    <property type="evidence" value="ECO:0007669"/>
    <property type="project" value="TreeGrafter"/>
</dbReference>
<dbReference type="GO" id="GO:0043625">
    <property type="term" value="C:delta DNA polymerase complex"/>
    <property type="evidence" value="ECO:0007669"/>
    <property type="project" value="InterPro"/>
</dbReference>
<feature type="compositionally biased region" description="Basic residues" evidence="5">
    <location>
        <begin position="348"/>
        <end position="361"/>
    </location>
</feature>
<feature type="compositionally biased region" description="Polar residues" evidence="5">
    <location>
        <begin position="193"/>
        <end position="202"/>
    </location>
</feature>